<dbReference type="RefSeq" id="XP_044556527.1">
    <property type="nucleotide sequence ID" value="XM_044700289.1"/>
</dbReference>
<dbReference type="GeneID" id="68117249"/>
<dbReference type="EMBL" id="VFQX01000074">
    <property type="protein sequence ID" value="KAF0971811.1"/>
    <property type="molecule type" value="Genomic_DNA"/>
</dbReference>
<dbReference type="OrthoDB" id="10441563at2759"/>
<sequence>MPSTPKQKKSQSLPNSPSSNNKTMTQTPSKNNNQVSTLTIENNHHDGSSSSHRNPMNEEDLRQSLTTNPTTTTTSTTGTTLTNSNSTPDTTTTLTNSTPLKCIFSTTHNIDSKFKLLESVDEIIDLKSSQQHDSEYILTLCKRNSGSSDEFYTLTFTPQDLKKDSFSLVKIPNKMKISKSSTIQFQNEYIDINQDHVLHTLKGTSLTISLKKYILKYSSSLDTIEYKYSNSQTLLYLDTSSNTLYSLNYIQNIHSPLVTFKKEFKNISIFEYGHVNNHPSNNDVMNNTLMTHNTEIYYVVSMHDDHSNYYIQIWNSTFNSVMKYSILTQQDSMILSYQHPYLATSQGLFKLFKFTPIPFTKPIQLRNRHLTNQFIEIPKQEHSGFVYSIHDSTQWNQVEQEMIMKKNNLLRLISNQSLCECIKQLPLIEYYHILLEYIYQQLMNNSTSPFFSSGTTTTSASMTTMNNNNNTGTSTSSLLDALFYLLSNSIPIQKSNISIMNSLIQFLLENYTPSHRPCLDLILQLNMLNDEQIISYLNVYGNDKYEYGIQLVLNTQYRNVQVLSMMKHMKVLSFDIIEMILRILSGRECGVLEDHCDSKKYTPSTTSTTTGNTTTTTIEACVVWTQVLIHSHFGDFLRKKECLDLVQEIQSRLNEHVRELKQLSLVKSELGVITSGMTLPKRIILSREENNKTNAIHSSSSHSNGGGGGLSLNGAHWNSNVGDYPRRRVSSSTTTNTTNTSSTTNNTVVVDDYHVSVNVYY</sequence>
<evidence type="ECO:0000313" key="2">
    <source>
        <dbReference type="EMBL" id="KAF0971811.1"/>
    </source>
</evidence>
<keyword evidence="3" id="KW-1185">Reference proteome</keyword>
<feature type="region of interest" description="Disordered" evidence="1">
    <location>
        <begin position="1"/>
        <end position="33"/>
    </location>
</feature>
<comment type="caution">
    <text evidence="2">The sequence shown here is derived from an EMBL/GenBank/DDBJ whole genome shotgun (WGS) entry which is preliminary data.</text>
</comment>
<accession>A0A6A5BA55</accession>
<proteinExistence type="predicted"/>
<feature type="compositionally biased region" description="Low complexity" evidence="1">
    <location>
        <begin position="730"/>
        <end position="745"/>
    </location>
</feature>
<dbReference type="AlphaFoldDB" id="A0A6A5BA55"/>
<protein>
    <submittedName>
        <fullName evidence="2">Uncharacterized protein</fullName>
    </submittedName>
</protein>
<evidence type="ECO:0000256" key="1">
    <source>
        <dbReference type="SAM" id="MobiDB-lite"/>
    </source>
</evidence>
<dbReference type="OMA" id="FIHINHE"/>
<feature type="compositionally biased region" description="Polar residues" evidence="1">
    <location>
        <begin position="23"/>
        <end position="33"/>
    </location>
</feature>
<evidence type="ECO:0000313" key="3">
    <source>
        <dbReference type="Proteomes" id="UP000444721"/>
    </source>
</evidence>
<dbReference type="VEuPathDB" id="AmoebaDB:NF0076610"/>
<organism evidence="2 3">
    <name type="scientific">Naegleria fowleri</name>
    <name type="common">Brain eating amoeba</name>
    <dbReference type="NCBI Taxonomy" id="5763"/>
    <lineage>
        <taxon>Eukaryota</taxon>
        <taxon>Discoba</taxon>
        <taxon>Heterolobosea</taxon>
        <taxon>Tetramitia</taxon>
        <taxon>Eutetramitia</taxon>
        <taxon>Vahlkampfiidae</taxon>
        <taxon>Naegleria</taxon>
    </lineage>
</organism>
<dbReference type="VEuPathDB" id="AmoebaDB:FDP41_010034"/>
<feature type="compositionally biased region" description="Low complexity" evidence="1">
    <location>
        <begin position="10"/>
        <end position="22"/>
    </location>
</feature>
<feature type="region of interest" description="Disordered" evidence="1">
    <location>
        <begin position="721"/>
        <end position="745"/>
    </location>
</feature>
<feature type="compositionally biased region" description="Low complexity" evidence="1">
    <location>
        <begin position="64"/>
        <end position="97"/>
    </location>
</feature>
<gene>
    <name evidence="2" type="ORF">FDP41_010034</name>
</gene>
<reference evidence="2 3" key="1">
    <citation type="journal article" date="2019" name="Sci. Rep.">
        <title>Nanopore sequencing improves the draft genome of the human pathogenic amoeba Naegleria fowleri.</title>
        <authorList>
            <person name="Liechti N."/>
            <person name="Schurch N."/>
            <person name="Bruggmann R."/>
            <person name="Wittwer M."/>
        </authorList>
    </citation>
    <scope>NUCLEOTIDE SEQUENCE [LARGE SCALE GENOMIC DNA]</scope>
    <source>
        <strain evidence="2 3">ATCC 30894</strain>
    </source>
</reference>
<name>A0A6A5BA55_NAEFO</name>
<dbReference type="VEuPathDB" id="AmoebaDB:NfTy_081980"/>
<feature type="region of interest" description="Disordered" evidence="1">
    <location>
        <begin position="63"/>
        <end position="97"/>
    </location>
</feature>
<dbReference type="Proteomes" id="UP000444721">
    <property type="component" value="Unassembled WGS sequence"/>
</dbReference>